<dbReference type="SMART" id="SM00530">
    <property type="entry name" value="HTH_XRE"/>
    <property type="match status" value="1"/>
</dbReference>
<organism evidence="1 2">
    <name type="scientific">Dehalogenimonas etheniformans</name>
    <dbReference type="NCBI Taxonomy" id="1536648"/>
    <lineage>
        <taxon>Bacteria</taxon>
        <taxon>Bacillati</taxon>
        <taxon>Chloroflexota</taxon>
        <taxon>Dehalococcoidia</taxon>
        <taxon>Dehalococcoidales</taxon>
        <taxon>Dehalococcoidaceae</taxon>
        <taxon>Dehalogenimonas</taxon>
    </lineage>
</organism>
<dbReference type="EMBL" id="JQAN02000010">
    <property type="protein sequence ID" value="PPD57854.1"/>
    <property type="molecule type" value="Genomic_DNA"/>
</dbReference>
<protein>
    <submittedName>
        <fullName evidence="1">Transcriptional regulator</fullName>
    </submittedName>
</protein>
<dbReference type="GO" id="GO:0003677">
    <property type="term" value="F:DNA binding"/>
    <property type="evidence" value="ECO:0007669"/>
    <property type="project" value="InterPro"/>
</dbReference>
<keyword evidence="2" id="KW-1185">Reference proteome</keyword>
<comment type="caution">
    <text evidence="1">The sequence shown here is derived from an EMBL/GenBank/DDBJ whole genome shotgun (WGS) entry which is preliminary data.</text>
</comment>
<dbReference type="Gene3D" id="1.10.260.40">
    <property type="entry name" value="lambda repressor-like DNA-binding domains"/>
    <property type="match status" value="1"/>
</dbReference>
<dbReference type="AlphaFoldDB" id="A0A2P5P6D3"/>
<dbReference type="PROSITE" id="PS50943">
    <property type="entry name" value="HTH_CROC1"/>
    <property type="match status" value="1"/>
</dbReference>
<evidence type="ECO:0000313" key="1">
    <source>
        <dbReference type="EMBL" id="PPD57854.1"/>
    </source>
</evidence>
<gene>
    <name evidence="1" type="ORF">JP09_006010</name>
</gene>
<proteinExistence type="predicted"/>
<evidence type="ECO:0000313" key="2">
    <source>
        <dbReference type="Proteomes" id="UP000235653"/>
    </source>
</evidence>
<dbReference type="InterPro" id="IPR010982">
    <property type="entry name" value="Lambda_DNA-bd_dom_sf"/>
</dbReference>
<dbReference type="InterPro" id="IPR001387">
    <property type="entry name" value="Cro/C1-type_HTH"/>
</dbReference>
<dbReference type="CDD" id="cd00093">
    <property type="entry name" value="HTH_XRE"/>
    <property type="match status" value="1"/>
</dbReference>
<sequence>MSKRRYGRRGSAEFGALLKQWRKAVRLTQAQAAERLGIKSASPGAYLSLIEKGERPIPDAVLANVPNVYSKRAEEVIKAAYHPQIPMPLLALTLDPSSLPKSIEDYLTELGDEEKRDLIKYAAFLVLRHKTEQNDIKVST</sequence>
<dbReference type="SUPFAM" id="SSF47413">
    <property type="entry name" value="lambda repressor-like DNA-binding domains"/>
    <property type="match status" value="1"/>
</dbReference>
<dbReference type="RefSeq" id="WP_102330863.1">
    <property type="nucleotide sequence ID" value="NZ_CP058566.2"/>
</dbReference>
<name>A0A2P5P6D3_9CHLR</name>
<dbReference type="Proteomes" id="UP000235653">
    <property type="component" value="Unassembled WGS sequence"/>
</dbReference>
<accession>A0A2P5P6D3</accession>
<reference evidence="1 2" key="1">
    <citation type="journal article" date="2017" name="ISME J.">
        <title>Grape pomace compost harbors organohalide-respiring Dehalogenimonas species with novel reductive dehalogenase genes.</title>
        <authorList>
            <person name="Yang Y."/>
            <person name="Higgins S.A."/>
            <person name="Yan J."/>
            <person name="Simsir B."/>
            <person name="Chourey K."/>
            <person name="Iyer R."/>
            <person name="Hettich R.L."/>
            <person name="Baldwin B."/>
            <person name="Ogles D.M."/>
            <person name="Loffler F.E."/>
        </authorList>
    </citation>
    <scope>NUCLEOTIDE SEQUENCE [LARGE SCALE GENOMIC DNA]</scope>
    <source>
        <strain evidence="1 2">GP</strain>
    </source>
</reference>
<dbReference type="Pfam" id="PF13560">
    <property type="entry name" value="HTH_31"/>
    <property type="match status" value="1"/>
</dbReference>
<dbReference type="OrthoDB" id="1123084at2"/>